<comment type="caution">
    <text evidence="1">The sequence shown here is derived from an EMBL/GenBank/DDBJ whole genome shotgun (WGS) entry which is preliminary data.</text>
</comment>
<keyword evidence="2" id="KW-1185">Reference proteome</keyword>
<proteinExistence type="predicted"/>
<dbReference type="Proteomes" id="UP001595075">
    <property type="component" value="Unassembled WGS sequence"/>
</dbReference>
<sequence>MCEACIPENVRSSISRPINNYPYSTGQQRPSITMNNSGAFPVSAHGAYRSPISRYINYHRISAPAITSTPAFVFPAVPAYASSSHRILHDRHDGLIAHPESSPLSYDSLDRLDEVLQHGNAYQGNASVIRRAIVGIEVEQRIPTDATWLRSCPRHNEDQESLLGGRRTMRHERHPIKLLEPRLPGEALYTAQDLQIQKPTIRNTYTRIVSTRGGDARKTGNTQQQRTLMGRVQKNTYRPTTQVMKSGRQKDVEAERMYAVSSPLRVGKQDLQPQRSFGMGFGKEVSRLMQPTVHSSSEGCQGIIFEPATAKERIREEVNFDNAREGRGWWVD</sequence>
<dbReference type="EMBL" id="JAZHXI010000022">
    <property type="protein sequence ID" value="KAL2060408.1"/>
    <property type="molecule type" value="Genomic_DNA"/>
</dbReference>
<evidence type="ECO:0000313" key="2">
    <source>
        <dbReference type="Proteomes" id="UP001595075"/>
    </source>
</evidence>
<organism evidence="1 2">
    <name type="scientific">Oculimacula yallundae</name>
    <dbReference type="NCBI Taxonomy" id="86028"/>
    <lineage>
        <taxon>Eukaryota</taxon>
        <taxon>Fungi</taxon>
        <taxon>Dikarya</taxon>
        <taxon>Ascomycota</taxon>
        <taxon>Pezizomycotina</taxon>
        <taxon>Leotiomycetes</taxon>
        <taxon>Helotiales</taxon>
        <taxon>Ploettnerulaceae</taxon>
        <taxon>Oculimacula</taxon>
    </lineage>
</organism>
<gene>
    <name evidence="1" type="ORF">VTL71DRAFT_9438</name>
</gene>
<accession>A0ABR4BS05</accession>
<name>A0ABR4BS05_9HELO</name>
<protein>
    <submittedName>
        <fullName evidence="1">Uncharacterized protein</fullName>
    </submittedName>
</protein>
<reference evidence="1 2" key="1">
    <citation type="journal article" date="2024" name="Commun. Biol.">
        <title>Comparative genomic analysis of thermophilic fungi reveals convergent evolutionary adaptations and gene losses.</title>
        <authorList>
            <person name="Steindorff A.S."/>
            <person name="Aguilar-Pontes M.V."/>
            <person name="Robinson A.J."/>
            <person name="Andreopoulos B."/>
            <person name="LaButti K."/>
            <person name="Kuo A."/>
            <person name="Mondo S."/>
            <person name="Riley R."/>
            <person name="Otillar R."/>
            <person name="Haridas S."/>
            <person name="Lipzen A."/>
            <person name="Grimwood J."/>
            <person name="Schmutz J."/>
            <person name="Clum A."/>
            <person name="Reid I.D."/>
            <person name="Moisan M.C."/>
            <person name="Butler G."/>
            <person name="Nguyen T.T.M."/>
            <person name="Dewar K."/>
            <person name="Conant G."/>
            <person name="Drula E."/>
            <person name="Henrissat B."/>
            <person name="Hansel C."/>
            <person name="Singer S."/>
            <person name="Hutchinson M.I."/>
            <person name="de Vries R.P."/>
            <person name="Natvig D.O."/>
            <person name="Powell A.J."/>
            <person name="Tsang A."/>
            <person name="Grigoriev I.V."/>
        </authorList>
    </citation>
    <scope>NUCLEOTIDE SEQUENCE [LARGE SCALE GENOMIC DNA]</scope>
    <source>
        <strain evidence="1 2">CBS 494.80</strain>
    </source>
</reference>
<evidence type="ECO:0000313" key="1">
    <source>
        <dbReference type="EMBL" id="KAL2060408.1"/>
    </source>
</evidence>